<evidence type="ECO:0000313" key="3">
    <source>
        <dbReference type="Proteomes" id="UP000267096"/>
    </source>
</evidence>
<dbReference type="EMBL" id="UYRR01003308">
    <property type="protein sequence ID" value="VDK19988.1"/>
    <property type="molecule type" value="Genomic_DNA"/>
</dbReference>
<proteinExistence type="predicted"/>
<gene>
    <name evidence="2" type="ORF">ASIM_LOCUS2459</name>
</gene>
<feature type="region of interest" description="Disordered" evidence="1">
    <location>
        <begin position="215"/>
        <end position="238"/>
    </location>
</feature>
<dbReference type="Proteomes" id="UP000267096">
    <property type="component" value="Unassembled WGS sequence"/>
</dbReference>
<sequence length="263" mass="29003">MRPQMSQTNAQTGLTMPQPQTLSVQQSISNQPESQLIYTQPQSAASILEPSQQYPQSQLETVYARSGVTQNIPQPETIISQRQVTSVGSQPQSELSMPQQSQIISAEQLQSQHPSILSYAPERQPMEYSGSIQQPQQQQQMQIQAPTIQEYSNSQFVHAGAGSVQQAEIKCPPGSCPQAPCPCGNNRISEQESQSLQRNQQLNQQQYQYQQQAPTQLSVSSISPQQGQSSPQIEVLQSIGSQSTSTSFASQQCQQTCQMSKLF</sequence>
<accession>A0A3P6PJY7</accession>
<feature type="region of interest" description="Disordered" evidence="1">
    <location>
        <begin position="82"/>
        <end position="103"/>
    </location>
</feature>
<name>A0A3P6PJY7_ANISI</name>
<feature type="region of interest" description="Disordered" evidence="1">
    <location>
        <begin position="1"/>
        <end position="34"/>
    </location>
</feature>
<evidence type="ECO:0000256" key="1">
    <source>
        <dbReference type="SAM" id="MobiDB-lite"/>
    </source>
</evidence>
<reference evidence="2 3" key="1">
    <citation type="submission" date="2018-11" db="EMBL/GenBank/DDBJ databases">
        <authorList>
            <consortium name="Pathogen Informatics"/>
        </authorList>
    </citation>
    <scope>NUCLEOTIDE SEQUENCE [LARGE SCALE GENOMIC DNA]</scope>
</reference>
<protein>
    <submittedName>
        <fullName evidence="2">Uncharacterized protein</fullName>
    </submittedName>
</protein>
<keyword evidence="3" id="KW-1185">Reference proteome</keyword>
<organism evidence="2 3">
    <name type="scientific">Anisakis simplex</name>
    <name type="common">Herring worm</name>
    <dbReference type="NCBI Taxonomy" id="6269"/>
    <lineage>
        <taxon>Eukaryota</taxon>
        <taxon>Metazoa</taxon>
        <taxon>Ecdysozoa</taxon>
        <taxon>Nematoda</taxon>
        <taxon>Chromadorea</taxon>
        <taxon>Rhabditida</taxon>
        <taxon>Spirurina</taxon>
        <taxon>Ascaridomorpha</taxon>
        <taxon>Ascaridoidea</taxon>
        <taxon>Anisakidae</taxon>
        <taxon>Anisakis</taxon>
        <taxon>Anisakis simplex complex</taxon>
    </lineage>
</organism>
<evidence type="ECO:0000313" key="2">
    <source>
        <dbReference type="EMBL" id="VDK19988.1"/>
    </source>
</evidence>
<dbReference type="AlphaFoldDB" id="A0A3P6PJY7"/>